<feature type="region of interest" description="Disordered" evidence="1">
    <location>
        <begin position="94"/>
        <end position="113"/>
    </location>
</feature>
<reference evidence="2 3" key="1">
    <citation type="submission" date="2018-02" db="EMBL/GenBank/DDBJ databases">
        <title>Genome sequencing of Solimonas sp. HR-BB.</title>
        <authorList>
            <person name="Lee Y."/>
            <person name="Jeon C.O."/>
        </authorList>
    </citation>
    <scope>NUCLEOTIDE SEQUENCE [LARGE SCALE GENOMIC DNA]</scope>
    <source>
        <strain evidence="2 3">HR-BB</strain>
    </source>
</reference>
<evidence type="ECO:0000313" key="2">
    <source>
        <dbReference type="EMBL" id="PPE72116.1"/>
    </source>
</evidence>
<evidence type="ECO:0000256" key="1">
    <source>
        <dbReference type="SAM" id="MobiDB-lite"/>
    </source>
</evidence>
<evidence type="ECO:0000313" key="3">
    <source>
        <dbReference type="Proteomes" id="UP000238220"/>
    </source>
</evidence>
<protein>
    <submittedName>
        <fullName evidence="2">Uncharacterized protein</fullName>
    </submittedName>
</protein>
<name>A0A2S5TAZ7_9GAMM</name>
<comment type="caution">
    <text evidence="2">The sequence shown here is derived from an EMBL/GenBank/DDBJ whole genome shotgun (WGS) entry which is preliminary data.</text>
</comment>
<dbReference type="AlphaFoldDB" id="A0A2S5TAZ7"/>
<keyword evidence="3" id="KW-1185">Reference proteome</keyword>
<dbReference type="Proteomes" id="UP000238220">
    <property type="component" value="Unassembled WGS sequence"/>
</dbReference>
<sequence>MRAVLGIYRALRKRHGSALALVTLQQEWKKTGLRRSDLDTALAELVARQFLLRGEPPAAAYELSWLGERAIHSLRFNTGFGALRDWATLRRARRRRLQPAEPGSSRRRRDDRR</sequence>
<proteinExistence type="predicted"/>
<dbReference type="EMBL" id="PSNW01000015">
    <property type="protein sequence ID" value="PPE72116.1"/>
    <property type="molecule type" value="Genomic_DNA"/>
</dbReference>
<organism evidence="2 3">
    <name type="scientific">Solimonas fluminis</name>
    <dbReference type="NCBI Taxonomy" id="2086571"/>
    <lineage>
        <taxon>Bacteria</taxon>
        <taxon>Pseudomonadati</taxon>
        <taxon>Pseudomonadota</taxon>
        <taxon>Gammaproteobacteria</taxon>
        <taxon>Nevskiales</taxon>
        <taxon>Nevskiaceae</taxon>
        <taxon>Solimonas</taxon>
    </lineage>
</organism>
<gene>
    <name evidence="2" type="ORF">C3942_19645</name>
</gene>
<dbReference type="RefSeq" id="WP_104232076.1">
    <property type="nucleotide sequence ID" value="NZ_PSNW01000015.1"/>
</dbReference>
<accession>A0A2S5TAZ7</accession>